<keyword evidence="3" id="KW-1003">Cell membrane</keyword>
<feature type="domain" description="ABC transmembrane type-1" evidence="8">
    <location>
        <begin position="77"/>
        <end position="257"/>
    </location>
</feature>
<keyword evidence="2 7" id="KW-0813">Transport</keyword>
<keyword evidence="4 7" id="KW-0812">Transmembrane</keyword>
<feature type="transmembrane region" description="Helical" evidence="7">
    <location>
        <begin position="238"/>
        <end position="257"/>
    </location>
</feature>
<dbReference type="Pfam" id="PF00528">
    <property type="entry name" value="BPD_transp_1"/>
    <property type="match status" value="1"/>
</dbReference>
<dbReference type="GO" id="GO:0005886">
    <property type="term" value="C:plasma membrane"/>
    <property type="evidence" value="ECO:0007669"/>
    <property type="project" value="UniProtKB-SubCell"/>
</dbReference>
<dbReference type="EMBL" id="JACORU010000013">
    <property type="protein sequence ID" value="MBC5767853.1"/>
    <property type="molecule type" value="Genomic_DNA"/>
</dbReference>
<evidence type="ECO:0000256" key="4">
    <source>
        <dbReference type="ARBA" id="ARBA00022692"/>
    </source>
</evidence>
<feature type="transmembrane region" description="Helical" evidence="7">
    <location>
        <begin position="56"/>
        <end position="74"/>
    </location>
</feature>
<comment type="similarity">
    <text evidence="7">Belongs to the binding-protein-dependent transport system permease family.</text>
</comment>
<name>A0A923MCH8_9BURK</name>
<proteinExistence type="inferred from homology"/>
<dbReference type="InterPro" id="IPR035906">
    <property type="entry name" value="MetI-like_sf"/>
</dbReference>
<dbReference type="SUPFAM" id="SSF161098">
    <property type="entry name" value="MetI-like"/>
    <property type="match status" value="1"/>
</dbReference>
<dbReference type="Gene3D" id="1.10.3720.10">
    <property type="entry name" value="MetI-like"/>
    <property type="match status" value="1"/>
</dbReference>
<dbReference type="InterPro" id="IPR000515">
    <property type="entry name" value="MetI-like"/>
</dbReference>
<feature type="transmembrane region" description="Helical" evidence="7">
    <location>
        <begin position="192"/>
        <end position="218"/>
    </location>
</feature>
<sequence>MADAVLDAPAPVQRAPLGGGTRALEYAASFTLLVLLVGLAEVAAQRGWVSKLVLPAPSQIWAVLVDGFTSGFYLPHLRSTVGSIFAGFFIAATAAITIAGTLASVPVLERVLTPFFVAFQSMPKVAIAPLVVIWFGFGELSKTVIVITACFFPILMNALHGLKLRDRDHLELMRSLGATRLQLFVRLRLPHALPYIFAGLHIGVIFALIGTVVAEFVGTNAGVGYVMLQSKANFDLPSVYACLLLLMAIGVLLHALMKQLEKRVAFWAQDISQVSA</sequence>
<dbReference type="GO" id="GO:0055085">
    <property type="term" value="P:transmembrane transport"/>
    <property type="evidence" value="ECO:0007669"/>
    <property type="project" value="InterPro"/>
</dbReference>
<evidence type="ECO:0000313" key="9">
    <source>
        <dbReference type="EMBL" id="MBC5767853.1"/>
    </source>
</evidence>
<evidence type="ECO:0000256" key="5">
    <source>
        <dbReference type="ARBA" id="ARBA00022989"/>
    </source>
</evidence>
<comment type="subcellular location">
    <subcellularLocation>
        <location evidence="1 7">Cell membrane</location>
        <topology evidence="1 7">Multi-pass membrane protein</topology>
    </subcellularLocation>
</comment>
<dbReference type="PANTHER" id="PTHR30151">
    <property type="entry name" value="ALKANE SULFONATE ABC TRANSPORTER-RELATED, MEMBRANE SUBUNIT"/>
    <property type="match status" value="1"/>
</dbReference>
<comment type="caution">
    <text evidence="9">The sequence shown here is derived from an EMBL/GenBank/DDBJ whole genome shotgun (WGS) entry which is preliminary data.</text>
</comment>
<feature type="transmembrane region" description="Helical" evidence="7">
    <location>
        <begin position="115"/>
        <end position="137"/>
    </location>
</feature>
<gene>
    <name evidence="9" type="ORF">H8R02_25550</name>
</gene>
<feature type="transmembrane region" description="Helical" evidence="7">
    <location>
        <begin position="80"/>
        <end position="103"/>
    </location>
</feature>
<keyword evidence="5 7" id="KW-1133">Transmembrane helix</keyword>
<evidence type="ECO:0000313" key="10">
    <source>
        <dbReference type="Proteomes" id="UP000596827"/>
    </source>
</evidence>
<evidence type="ECO:0000256" key="6">
    <source>
        <dbReference type="ARBA" id="ARBA00023136"/>
    </source>
</evidence>
<reference evidence="9" key="1">
    <citation type="submission" date="2020-08" db="EMBL/GenBank/DDBJ databases">
        <title>Ramlibacter sp. GTP1 16S ribosomal RNA gene genome sequencing and assembly.</title>
        <authorList>
            <person name="Kang M."/>
        </authorList>
    </citation>
    <scope>NUCLEOTIDE SEQUENCE</scope>
    <source>
        <strain evidence="9">GTP1</strain>
    </source>
</reference>
<dbReference type="PANTHER" id="PTHR30151:SF20">
    <property type="entry name" value="ABC TRANSPORTER PERMEASE PROTEIN HI_0355-RELATED"/>
    <property type="match status" value="1"/>
</dbReference>
<evidence type="ECO:0000256" key="1">
    <source>
        <dbReference type="ARBA" id="ARBA00004651"/>
    </source>
</evidence>
<feature type="transmembrane region" description="Helical" evidence="7">
    <location>
        <begin position="26"/>
        <end position="44"/>
    </location>
</feature>
<evidence type="ECO:0000256" key="2">
    <source>
        <dbReference type="ARBA" id="ARBA00022448"/>
    </source>
</evidence>
<accession>A0A923MCH8</accession>
<dbReference type="CDD" id="cd06261">
    <property type="entry name" value="TM_PBP2"/>
    <property type="match status" value="1"/>
</dbReference>
<dbReference type="RefSeq" id="WP_187084341.1">
    <property type="nucleotide sequence ID" value="NZ_JACORU010000013.1"/>
</dbReference>
<dbReference type="AlphaFoldDB" id="A0A923MCH8"/>
<evidence type="ECO:0000256" key="7">
    <source>
        <dbReference type="RuleBase" id="RU363032"/>
    </source>
</evidence>
<evidence type="ECO:0000256" key="3">
    <source>
        <dbReference type="ARBA" id="ARBA00022475"/>
    </source>
</evidence>
<keyword evidence="6 7" id="KW-0472">Membrane</keyword>
<evidence type="ECO:0000259" key="8">
    <source>
        <dbReference type="PROSITE" id="PS50928"/>
    </source>
</evidence>
<dbReference type="Proteomes" id="UP000596827">
    <property type="component" value="Unassembled WGS sequence"/>
</dbReference>
<organism evidence="9 10">
    <name type="scientific">Ramlibacter albus</name>
    <dbReference type="NCBI Taxonomy" id="2079448"/>
    <lineage>
        <taxon>Bacteria</taxon>
        <taxon>Pseudomonadati</taxon>
        <taxon>Pseudomonadota</taxon>
        <taxon>Betaproteobacteria</taxon>
        <taxon>Burkholderiales</taxon>
        <taxon>Comamonadaceae</taxon>
        <taxon>Ramlibacter</taxon>
    </lineage>
</organism>
<dbReference type="PROSITE" id="PS50928">
    <property type="entry name" value="ABC_TM1"/>
    <property type="match status" value="1"/>
</dbReference>
<feature type="transmembrane region" description="Helical" evidence="7">
    <location>
        <begin position="143"/>
        <end position="164"/>
    </location>
</feature>
<protein>
    <submittedName>
        <fullName evidence="9">ABC transporter permease</fullName>
    </submittedName>
</protein>
<keyword evidence="10" id="KW-1185">Reference proteome</keyword>